<dbReference type="OrthoDB" id="671427at2759"/>
<reference evidence="1" key="1">
    <citation type="journal article" date="2022" name="Front. Genet.">
        <title>Chromosome-Scale Assembly of the Dendrobium nobile Genome Provides Insights Into the Molecular Mechanism of the Biosynthesis of the Medicinal Active Ingredient of Dendrobium.</title>
        <authorList>
            <person name="Xu Q."/>
            <person name="Niu S.-C."/>
            <person name="Li K.-L."/>
            <person name="Zheng P.-J."/>
            <person name="Zhang X.-J."/>
            <person name="Jia Y."/>
            <person name="Liu Y."/>
            <person name="Niu Y.-X."/>
            <person name="Yu L.-H."/>
            <person name="Chen D.-F."/>
            <person name="Zhang G.-Q."/>
        </authorList>
    </citation>
    <scope>NUCLEOTIDE SEQUENCE</scope>
    <source>
        <tissue evidence="1">Leaf</tissue>
    </source>
</reference>
<dbReference type="InterPro" id="IPR032675">
    <property type="entry name" value="LRR_dom_sf"/>
</dbReference>
<dbReference type="PANTHER" id="PTHR36766">
    <property type="entry name" value="PLANT BROAD-SPECTRUM MILDEW RESISTANCE PROTEIN RPW8"/>
    <property type="match status" value="1"/>
</dbReference>
<keyword evidence="2" id="KW-1185">Reference proteome</keyword>
<evidence type="ECO:0008006" key="3">
    <source>
        <dbReference type="Google" id="ProtNLM"/>
    </source>
</evidence>
<dbReference type="EMBL" id="JAGYWB010000012">
    <property type="protein sequence ID" value="KAI0501206.1"/>
    <property type="molecule type" value="Genomic_DNA"/>
</dbReference>
<dbReference type="PANTHER" id="PTHR36766:SF70">
    <property type="entry name" value="DISEASE RESISTANCE PROTEIN RGA4"/>
    <property type="match status" value="1"/>
</dbReference>
<dbReference type="SUPFAM" id="SSF52047">
    <property type="entry name" value="RNI-like"/>
    <property type="match status" value="1"/>
</dbReference>
<dbReference type="Proteomes" id="UP000829196">
    <property type="component" value="Unassembled WGS sequence"/>
</dbReference>
<dbReference type="Gene3D" id="3.80.10.10">
    <property type="entry name" value="Ribonuclease Inhibitor"/>
    <property type="match status" value="1"/>
</dbReference>
<dbReference type="SMR" id="A0A8T3AX84"/>
<evidence type="ECO:0000313" key="1">
    <source>
        <dbReference type="EMBL" id="KAI0501206.1"/>
    </source>
</evidence>
<name>A0A8T3AX84_DENNO</name>
<gene>
    <name evidence="1" type="ORF">KFK09_016149</name>
</gene>
<sequence>MKLLSFENMDSWEEWSSLGKDIPVMSQLEVLQIYACPKLKSFPEEVLFHAANSLKKIRICKAPQLLLKKLHNLRFLEIIEIGNIPCLEKISGLPALQRLKIEDCPGINLVELTHTLENIDWKDFSADSLPMWFDDNIKATYLRISCKEELVRKIGFNKENGVHECSQIQHFDNITVWDEIECFTYTKTPRSFTSGEDVSSSADDKEDERICQDVDFVFYSLSLDGEKSD</sequence>
<evidence type="ECO:0000313" key="2">
    <source>
        <dbReference type="Proteomes" id="UP000829196"/>
    </source>
</evidence>
<accession>A0A8T3AX84</accession>
<organism evidence="1 2">
    <name type="scientific">Dendrobium nobile</name>
    <name type="common">Orchid</name>
    <dbReference type="NCBI Taxonomy" id="94219"/>
    <lineage>
        <taxon>Eukaryota</taxon>
        <taxon>Viridiplantae</taxon>
        <taxon>Streptophyta</taxon>
        <taxon>Embryophyta</taxon>
        <taxon>Tracheophyta</taxon>
        <taxon>Spermatophyta</taxon>
        <taxon>Magnoliopsida</taxon>
        <taxon>Liliopsida</taxon>
        <taxon>Asparagales</taxon>
        <taxon>Orchidaceae</taxon>
        <taxon>Epidendroideae</taxon>
        <taxon>Malaxideae</taxon>
        <taxon>Dendrobiinae</taxon>
        <taxon>Dendrobium</taxon>
    </lineage>
</organism>
<dbReference type="AlphaFoldDB" id="A0A8T3AX84"/>
<protein>
    <recommendedName>
        <fullName evidence="3">Disease resistance protein</fullName>
    </recommendedName>
</protein>
<proteinExistence type="predicted"/>
<comment type="caution">
    <text evidence="1">The sequence shown here is derived from an EMBL/GenBank/DDBJ whole genome shotgun (WGS) entry which is preliminary data.</text>
</comment>